<keyword evidence="4" id="KW-1185">Reference proteome</keyword>
<sequence length="796" mass="89472">MKKVTVIALLLVALTSILVKAQFGPPTGEPDVINKRWHAQWITVPNATADGYGVYMFRKTIELASKPTHFKIHVSGDNRYKLFVNEKLVSMGPARGDIAHWNYETVDIAAYLKAGKNIIAAQVWNEGEFKPEAQITYRTGFILQGATSAESAINTNNTWLCEKDNSFAPLVFRTRGYYVAGAGEIRNMALSPKNWQSEGFDDKNWQKARPVGGGVPKNILGAFGTMSGWMLVPSIIPQMELKDERLVKVVSNEGITGLPADFPAKKSDVLIPANSKVNIILDQSYLTNAYPNLEFSGGKAATITLRYAEALFNKTSKGNRNETTGKTFIGRADSLVSDGSQNQKFTSLTYRTYRYLQLSIVTQNEAITLNDIYGTFTGYPFKMNAQLSANQPEMDKMLEIGWRTARLCAYETYMDCPYYEQLQYIGDGRIQALVSLYNSGDDRLVKNAINLMDFSRQPEGVTLSRHPSYTPQFIPTFSLWYIGMLQDYARYGADIEFVKSKISGTRQILDYFKSYQQADGRLKNTPQWMFTDWVDNFKEWRAGMGPMSANGTSAVLDFQLLWAYQVAADLETKLGNPAFAAQYLQAAELLKKTIRAKYWDSNKKLFADREEKDEFSQHTNSLAILTGLASSEEANQIAQSLLTNNQLAPASIYFKYYLHQALIKAGKGNDYLKWLDKWRENIQMGLTTWAETSDVDKTRSDCHAWGSSPNIEFYRTILGIDSDGLAFSKVKITPHLGQMTDIKGTMPHPKGSISASYKLENGKWKIQIELPKTITGNLVWKGKMLALKEGMNQFSI</sequence>
<organism evidence="3 4">
    <name type="scientific">Runella rosea</name>
    <dbReference type="NCBI Taxonomy" id="2259595"/>
    <lineage>
        <taxon>Bacteria</taxon>
        <taxon>Pseudomonadati</taxon>
        <taxon>Bacteroidota</taxon>
        <taxon>Cytophagia</taxon>
        <taxon>Cytophagales</taxon>
        <taxon>Spirosomataceae</taxon>
        <taxon>Runella</taxon>
    </lineage>
</organism>
<feature type="chain" id="PRO_5016749590" evidence="1">
    <location>
        <begin position="22"/>
        <end position="796"/>
    </location>
</feature>
<dbReference type="PANTHER" id="PTHR34987">
    <property type="entry name" value="C, PUTATIVE (AFU_ORTHOLOGUE AFUA_3G02880)-RELATED"/>
    <property type="match status" value="1"/>
</dbReference>
<dbReference type="KEGG" id="run:DR864_23155"/>
<name>A0A344TP60_9BACT</name>
<protein>
    <submittedName>
        <fullName evidence="3">Alpha-rhamnosidase</fullName>
    </submittedName>
</protein>
<evidence type="ECO:0000313" key="3">
    <source>
        <dbReference type="EMBL" id="AXE20431.1"/>
    </source>
</evidence>
<dbReference type="PANTHER" id="PTHR34987:SF2">
    <property type="entry name" value="B, PUTATIVE (AFU_ORTHOLOGUE AFUA_7G05040)-RELATED"/>
    <property type="match status" value="1"/>
</dbReference>
<dbReference type="InterPro" id="IPR012341">
    <property type="entry name" value="6hp_glycosidase-like_sf"/>
</dbReference>
<dbReference type="GO" id="GO:0005975">
    <property type="term" value="P:carbohydrate metabolic process"/>
    <property type="evidence" value="ECO:0007669"/>
    <property type="project" value="InterPro"/>
</dbReference>
<dbReference type="RefSeq" id="WP_114069194.1">
    <property type="nucleotide sequence ID" value="NZ_CP030850.1"/>
</dbReference>
<dbReference type="AlphaFoldDB" id="A0A344TP60"/>
<dbReference type="Gene3D" id="1.50.10.10">
    <property type="match status" value="1"/>
</dbReference>
<evidence type="ECO:0000313" key="4">
    <source>
        <dbReference type="Proteomes" id="UP000251993"/>
    </source>
</evidence>
<dbReference type="Gene3D" id="2.60.420.10">
    <property type="entry name" value="Maltose phosphorylase, domain 3"/>
    <property type="match status" value="1"/>
</dbReference>
<dbReference type="Pfam" id="PF17389">
    <property type="entry name" value="Bac_rhamnosid6H"/>
    <property type="match status" value="1"/>
</dbReference>
<evidence type="ECO:0000256" key="1">
    <source>
        <dbReference type="SAM" id="SignalP"/>
    </source>
</evidence>
<evidence type="ECO:0000259" key="2">
    <source>
        <dbReference type="Pfam" id="PF17389"/>
    </source>
</evidence>
<reference evidence="3 4" key="1">
    <citation type="submission" date="2018-07" db="EMBL/GenBank/DDBJ databases">
        <title>Genome sequencing of Runella.</title>
        <authorList>
            <person name="Baek M.-G."/>
            <person name="Yi H."/>
        </authorList>
    </citation>
    <scope>NUCLEOTIDE SEQUENCE [LARGE SCALE GENOMIC DNA]</scope>
    <source>
        <strain evidence="3 4">HYN0085</strain>
    </source>
</reference>
<dbReference type="InterPro" id="IPR008979">
    <property type="entry name" value="Galactose-bd-like_sf"/>
</dbReference>
<proteinExistence type="predicted"/>
<feature type="signal peptide" evidence="1">
    <location>
        <begin position="1"/>
        <end position="21"/>
    </location>
</feature>
<dbReference type="InterPro" id="IPR008928">
    <property type="entry name" value="6-hairpin_glycosidase_sf"/>
</dbReference>
<gene>
    <name evidence="3" type="ORF">DR864_23155</name>
</gene>
<dbReference type="OrthoDB" id="9815108at2"/>
<dbReference type="SUPFAM" id="SSF49785">
    <property type="entry name" value="Galactose-binding domain-like"/>
    <property type="match status" value="1"/>
</dbReference>
<dbReference type="Proteomes" id="UP000251993">
    <property type="component" value="Chromosome"/>
</dbReference>
<feature type="domain" description="Alpha-L-rhamnosidase six-hairpin glycosidase" evidence="2">
    <location>
        <begin position="385"/>
        <end position="715"/>
    </location>
</feature>
<keyword evidence="1" id="KW-0732">Signal</keyword>
<dbReference type="EMBL" id="CP030850">
    <property type="protein sequence ID" value="AXE20431.1"/>
    <property type="molecule type" value="Genomic_DNA"/>
</dbReference>
<dbReference type="SUPFAM" id="SSF48208">
    <property type="entry name" value="Six-hairpin glycosidases"/>
    <property type="match status" value="1"/>
</dbReference>
<accession>A0A344TP60</accession>
<dbReference type="InterPro" id="IPR035396">
    <property type="entry name" value="Bac_rhamnosid6H"/>
</dbReference>
<dbReference type="Gene3D" id="2.60.120.260">
    <property type="entry name" value="Galactose-binding domain-like"/>
    <property type="match status" value="2"/>
</dbReference>